<feature type="coiled-coil region" evidence="1">
    <location>
        <begin position="153"/>
        <end position="215"/>
    </location>
</feature>
<feature type="compositionally biased region" description="Low complexity" evidence="2">
    <location>
        <begin position="285"/>
        <end position="299"/>
    </location>
</feature>
<keyword evidence="1" id="KW-0175">Coiled coil</keyword>
<dbReference type="EMBL" id="HBGN01026286">
    <property type="protein sequence ID" value="CAD9341659.1"/>
    <property type="molecule type" value="Transcribed_RNA"/>
</dbReference>
<evidence type="ECO:0000256" key="1">
    <source>
        <dbReference type="SAM" id="Coils"/>
    </source>
</evidence>
<dbReference type="EMBL" id="HBGN01026285">
    <property type="protein sequence ID" value="CAD9341658.1"/>
    <property type="molecule type" value="Transcribed_RNA"/>
</dbReference>
<protein>
    <submittedName>
        <fullName evidence="3">Uncharacterized protein</fullName>
    </submittedName>
</protein>
<gene>
    <name evidence="3" type="ORF">DBRI1063_LOCUS16892</name>
    <name evidence="4" type="ORF">DBRI1063_LOCUS16893</name>
</gene>
<feature type="compositionally biased region" description="Low complexity" evidence="2">
    <location>
        <begin position="100"/>
        <end position="109"/>
    </location>
</feature>
<feature type="region of interest" description="Disordered" evidence="2">
    <location>
        <begin position="87"/>
        <end position="109"/>
    </location>
</feature>
<evidence type="ECO:0000313" key="3">
    <source>
        <dbReference type="EMBL" id="CAD9341658.1"/>
    </source>
</evidence>
<evidence type="ECO:0000313" key="4">
    <source>
        <dbReference type="EMBL" id="CAD9341659.1"/>
    </source>
</evidence>
<evidence type="ECO:0000256" key="2">
    <source>
        <dbReference type="SAM" id="MobiDB-lite"/>
    </source>
</evidence>
<organism evidence="3">
    <name type="scientific">Ditylum brightwellii</name>
    <dbReference type="NCBI Taxonomy" id="49249"/>
    <lineage>
        <taxon>Eukaryota</taxon>
        <taxon>Sar</taxon>
        <taxon>Stramenopiles</taxon>
        <taxon>Ochrophyta</taxon>
        <taxon>Bacillariophyta</taxon>
        <taxon>Mediophyceae</taxon>
        <taxon>Lithodesmiophycidae</taxon>
        <taxon>Lithodesmiales</taxon>
        <taxon>Lithodesmiaceae</taxon>
        <taxon>Ditylum</taxon>
    </lineage>
</organism>
<feature type="region of interest" description="Disordered" evidence="2">
    <location>
        <begin position="282"/>
        <end position="330"/>
    </location>
</feature>
<dbReference type="AlphaFoldDB" id="A0A6U3SE95"/>
<sequence length="330" mass="37580">MEHEEIVCYEQSVRTHLTVSTDSLSSLTERVAKTVRTQEGHAQDVLTALMKINELQRANRYLRDENKKTKGELRDSKSKLKQVEAALKEEQHRHRHHANNDTAATDTSPATDKLTEAIHALRSVTLKQERKLKQFKQSQQHNNAELKDRDELIDTLSQQCDALKSAYQIKQAESLRGRREIKELQSDLASSIELVEDLEEKLQEQHARADAAAHRFQEAALHIETLHQRLDQQVATTPAPPSPSSNKQIAHLEQELCTKTDRITLLEFQLQMARDEIQELQHLRSSSSNKNKSSSTTSNENHVTHPSPPLMLLDAVEEESTIDDSIDYSP</sequence>
<name>A0A6U3SE95_9STRA</name>
<feature type="compositionally biased region" description="Acidic residues" evidence="2">
    <location>
        <begin position="315"/>
        <end position="330"/>
    </location>
</feature>
<accession>A0A6U3SE95</accession>
<reference evidence="3" key="1">
    <citation type="submission" date="2021-01" db="EMBL/GenBank/DDBJ databases">
        <authorList>
            <person name="Corre E."/>
            <person name="Pelletier E."/>
            <person name="Niang G."/>
            <person name="Scheremetjew M."/>
            <person name="Finn R."/>
            <person name="Kale V."/>
            <person name="Holt S."/>
            <person name="Cochrane G."/>
            <person name="Meng A."/>
            <person name="Brown T."/>
            <person name="Cohen L."/>
        </authorList>
    </citation>
    <scope>NUCLEOTIDE SEQUENCE</scope>
    <source>
        <strain evidence="3">Pop2</strain>
    </source>
</reference>
<proteinExistence type="predicted"/>